<protein>
    <submittedName>
        <fullName evidence="3">Uncharacterized protein LOC117643818</fullName>
    </submittedName>
</protein>
<sequence>MKVLLVLVVCVLAVRAHEPSFAEITSGCADAVRIDESRRLVFMLSQPFIDFFKTLICFFRPVDVVHHDDKLLEHPLRDLILRTAWQEREEYKDAKGLEHTMEHTMEQGSSKADIIARICVKEANTIIAQDLNEAVIRLARCLERYDVALSSDDMSSGAPSLM</sequence>
<dbReference type="KEGG" id="tpal:117643818"/>
<feature type="chain" id="PRO_5028357527" evidence="1">
    <location>
        <begin position="17"/>
        <end position="162"/>
    </location>
</feature>
<dbReference type="AlphaFoldDB" id="A0A6P8YGE6"/>
<evidence type="ECO:0000256" key="1">
    <source>
        <dbReference type="SAM" id="SignalP"/>
    </source>
</evidence>
<evidence type="ECO:0000313" key="2">
    <source>
        <dbReference type="Proteomes" id="UP000515158"/>
    </source>
</evidence>
<feature type="signal peptide" evidence="1">
    <location>
        <begin position="1"/>
        <end position="16"/>
    </location>
</feature>
<reference evidence="3" key="1">
    <citation type="submission" date="2025-08" db="UniProtKB">
        <authorList>
            <consortium name="RefSeq"/>
        </authorList>
    </citation>
    <scope>IDENTIFICATION</scope>
    <source>
        <tissue evidence="3">Total insect</tissue>
    </source>
</reference>
<proteinExistence type="predicted"/>
<name>A0A6P8YGE6_THRPL</name>
<gene>
    <name evidence="3" type="primary">LOC117643818</name>
</gene>
<keyword evidence="1" id="KW-0732">Signal</keyword>
<evidence type="ECO:0000313" key="3">
    <source>
        <dbReference type="RefSeq" id="XP_034238813.1"/>
    </source>
</evidence>
<organism evidence="3">
    <name type="scientific">Thrips palmi</name>
    <name type="common">Melon thrips</name>
    <dbReference type="NCBI Taxonomy" id="161013"/>
    <lineage>
        <taxon>Eukaryota</taxon>
        <taxon>Metazoa</taxon>
        <taxon>Ecdysozoa</taxon>
        <taxon>Arthropoda</taxon>
        <taxon>Hexapoda</taxon>
        <taxon>Insecta</taxon>
        <taxon>Pterygota</taxon>
        <taxon>Neoptera</taxon>
        <taxon>Paraneoptera</taxon>
        <taxon>Thysanoptera</taxon>
        <taxon>Terebrantia</taxon>
        <taxon>Thripoidea</taxon>
        <taxon>Thripidae</taxon>
        <taxon>Thrips</taxon>
    </lineage>
</organism>
<keyword evidence="2" id="KW-1185">Reference proteome</keyword>
<dbReference type="RefSeq" id="XP_034238813.1">
    <property type="nucleotide sequence ID" value="XM_034382922.1"/>
</dbReference>
<accession>A0A6P8YGE6</accession>
<dbReference type="Proteomes" id="UP000515158">
    <property type="component" value="Unplaced"/>
</dbReference>
<dbReference type="InParanoid" id="A0A6P8YGE6"/>
<dbReference type="GeneID" id="117643818"/>